<reference evidence="2 3" key="1">
    <citation type="submission" date="2020-07" db="EMBL/GenBank/DDBJ databases">
        <title>Halieaceae bacterium, F7430, whole genome shotgun sequencing project.</title>
        <authorList>
            <person name="Jiang S."/>
            <person name="Liu Z.W."/>
            <person name="Du Z.J."/>
        </authorList>
    </citation>
    <scope>NUCLEOTIDE SEQUENCE [LARGE SCALE GENOMIC DNA]</scope>
    <source>
        <strain evidence="2 3">F7430</strain>
    </source>
</reference>
<protein>
    <submittedName>
        <fullName evidence="2">Alpha/beta hydrolase</fullName>
    </submittedName>
</protein>
<evidence type="ECO:0000313" key="3">
    <source>
        <dbReference type="Proteomes" id="UP000539350"/>
    </source>
</evidence>
<sequence length="273" mass="30534">MKDRLEAFGGSGETLVFAHANGYPPGSYRQLLGALSSSSQVLGYRHRPLWSADKAPLRADWHLFAKDLVETLEQQNMGPVWMMGHSLGAVVSMLAALRRPELFRGLILLDPVFLSTRQALLLRLSPAHVLRNMPMVRKTLQRPAQFPDQAAAFDFHRGKRAFAGMSDAVLWDYIRAGTKANEQGFELAWSPAWEASVYSVVPWVWPRLMRLKLPTLGLRGETSDILTAAALRRWARLQPTAELDSLPGGHLFPLEQPEATAARVKQFIAEQSR</sequence>
<dbReference type="PANTHER" id="PTHR43194">
    <property type="entry name" value="HYDROLASE ALPHA/BETA FOLD FAMILY"/>
    <property type="match status" value="1"/>
</dbReference>
<dbReference type="SUPFAM" id="SSF53474">
    <property type="entry name" value="alpha/beta-Hydrolases"/>
    <property type="match status" value="1"/>
</dbReference>
<evidence type="ECO:0000259" key="1">
    <source>
        <dbReference type="Pfam" id="PF12697"/>
    </source>
</evidence>
<dbReference type="RefSeq" id="WP_182169605.1">
    <property type="nucleotide sequence ID" value="NZ_JACFXU010000013.1"/>
</dbReference>
<dbReference type="Pfam" id="PF12697">
    <property type="entry name" value="Abhydrolase_6"/>
    <property type="match status" value="1"/>
</dbReference>
<organism evidence="2 3">
    <name type="scientific">Sediminihaliea albiluteola</name>
    <dbReference type="NCBI Taxonomy" id="2758564"/>
    <lineage>
        <taxon>Bacteria</taxon>
        <taxon>Pseudomonadati</taxon>
        <taxon>Pseudomonadota</taxon>
        <taxon>Gammaproteobacteria</taxon>
        <taxon>Cellvibrionales</taxon>
        <taxon>Halieaceae</taxon>
        <taxon>Sediminihaliea</taxon>
    </lineage>
</organism>
<dbReference type="InterPro" id="IPR029058">
    <property type="entry name" value="AB_hydrolase_fold"/>
</dbReference>
<feature type="domain" description="AB hydrolase-1" evidence="1">
    <location>
        <begin position="15"/>
        <end position="262"/>
    </location>
</feature>
<dbReference type="PANTHER" id="PTHR43194:SF2">
    <property type="entry name" value="PEROXISOMAL MEMBRANE PROTEIN LPX1"/>
    <property type="match status" value="1"/>
</dbReference>
<keyword evidence="2" id="KW-0378">Hydrolase</keyword>
<gene>
    <name evidence="2" type="ORF">H2508_05160</name>
</gene>
<dbReference type="EMBL" id="JACFXU010000013">
    <property type="protein sequence ID" value="MBA6412494.1"/>
    <property type="molecule type" value="Genomic_DNA"/>
</dbReference>
<proteinExistence type="predicted"/>
<keyword evidence="3" id="KW-1185">Reference proteome</keyword>
<dbReference type="Gene3D" id="3.40.50.1820">
    <property type="entry name" value="alpha/beta hydrolase"/>
    <property type="match status" value="1"/>
</dbReference>
<accession>A0A7W2TV31</accession>
<dbReference type="InterPro" id="IPR000073">
    <property type="entry name" value="AB_hydrolase_1"/>
</dbReference>
<dbReference type="InterPro" id="IPR050228">
    <property type="entry name" value="Carboxylesterase_BioH"/>
</dbReference>
<dbReference type="GO" id="GO:0016787">
    <property type="term" value="F:hydrolase activity"/>
    <property type="evidence" value="ECO:0007669"/>
    <property type="project" value="UniProtKB-KW"/>
</dbReference>
<evidence type="ECO:0000313" key="2">
    <source>
        <dbReference type="EMBL" id="MBA6412494.1"/>
    </source>
</evidence>
<dbReference type="Proteomes" id="UP000539350">
    <property type="component" value="Unassembled WGS sequence"/>
</dbReference>
<dbReference type="AlphaFoldDB" id="A0A7W2TV31"/>
<name>A0A7W2TV31_9GAMM</name>
<comment type="caution">
    <text evidence="2">The sequence shown here is derived from an EMBL/GenBank/DDBJ whole genome shotgun (WGS) entry which is preliminary data.</text>
</comment>